<protein>
    <submittedName>
        <fullName evidence="1">Uncharacterized protein</fullName>
    </submittedName>
</protein>
<name>A0A0B6ZBW1_9EUPU</name>
<proteinExistence type="predicted"/>
<feature type="non-terminal residue" evidence="1">
    <location>
        <position position="1"/>
    </location>
</feature>
<dbReference type="EMBL" id="HACG01018395">
    <property type="protein sequence ID" value="CEK65260.1"/>
    <property type="molecule type" value="Transcribed_RNA"/>
</dbReference>
<dbReference type="AlphaFoldDB" id="A0A0B6ZBW1"/>
<accession>A0A0B6ZBW1</accession>
<organism evidence="1">
    <name type="scientific">Arion vulgaris</name>
    <dbReference type="NCBI Taxonomy" id="1028688"/>
    <lineage>
        <taxon>Eukaryota</taxon>
        <taxon>Metazoa</taxon>
        <taxon>Spiralia</taxon>
        <taxon>Lophotrochozoa</taxon>
        <taxon>Mollusca</taxon>
        <taxon>Gastropoda</taxon>
        <taxon>Heterobranchia</taxon>
        <taxon>Euthyneura</taxon>
        <taxon>Panpulmonata</taxon>
        <taxon>Eupulmonata</taxon>
        <taxon>Stylommatophora</taxon>
        <taxon>Helicina</taxon>
        <taxon>Arionoidea</taxon>
        <taxon>Arionidae</taxon>
        <taxon>Arion</taxon>
    </lineage>
</organism>
<evidence type="ECO:0000313" key="1">
    <source>
        <dbReference type="EMBL" id="CEK65260.1"/>
    </source>
</evidence>
<gene>
    <name evidence="1" type="primary">ORF54440</name>
</gene>
<feature type="non-terminal residue" evidence="1">
    <location>
        <position position="81"/>
    </location>
</feature>
<reference evidence="1" key="1">
    <citation type="submission" date="2014-12" db="EMBL/GenBank/DDBJ databases">
        <title>Insight into the proteome of Arion vulgaris.</title>
        <authorList>
            <person name="Aradska J."/>
            <person name="Bulat T."/>
            <person name="Smidak R."/>
            <person name="Sarate P."/>
            <person name="Gangsoo J."/>
            <person name="Sialana F."/>
            <person name="Bilban M."/>
            <person name="Lubec G."/>
        </authorList>
    </citation>
    <scope>NUCLEOTIDE SEQUENCE</scope>
    <source>
        <tissue evidence="1">Skin</tissue>
    </source>
</reference>
<sequence>IKMYKINLRFECELLRRYKKKPLIILEGSLRSTVVNGRMYSKQIENNLSFLMVVTVTKKNNRCLWRHSASNELYKLQVDTQ</sequence>